<gene>
    <name evidence="7" type="ORF">TREES_T100018476</name>
</gene>
<evidence type="ECO:0000256" key="2">
    <source>
        <dbReference type="ARBA" id="ARBA00022692"/>
    </source>
</evidence>
<feature type="transmembrane region" description="Helical" evidence="6">
    <location>
        <begin position="81"/>
        <end position="104"/>
    </location>
</feature>
<comment type="subcellular location">
    <subcellularLocation>
        <location evidence="1">Membrane</location>
    </subcellularLocation>
</comment>
<dbReference type="GO" id="GO:0032591">
    <property type="term" value="C:dendritic spine membrane"/>
    <property type="evidence" value="ECO:0007669"/>
    <property type="project" value="TreeGrafter"/>
</dbReference>
<keyword evidence="2 6" id="KW-0812">Transmembrane</keyword>
<evidence type="ECO:0000256" key="4">
    <source>
        <dbReference type="ARBA" id="ARBA00023136"/>
    </source>
</evidence>
<reference evidence="8" key="2">
    <citation type="journal article" date="2013" name="Nat. Commun.">
        <title>Genome of the Chinese tree shrew.</title>
        <authorList>
            <person name="Fan Y."/>
            <person name="Huang Z.Y."/>
            <person name="Cao C.C."/>
            <person name="Chen C.S."/>
            <person name="Chen Y.X."/>
            <person name="Fan D.D."/>
            <person name="He J."/>
            <person name="Hou H.L."/>
            <person name="Hu L."/>
            <person name="Hu X.T."/>
            <person name="Jiang X.T."/>
            <person name="Lai R."/>
            <person name="Lang Y.S."/>
            <person name="Liang B."/>
            <person name="Liao S.G."/>
            <person name="Mu D."/>
            <person name="Ma Y.Y."/>
            <person name="Niu Y.Y."/>
            <person name="Sun X.Q."/>
            <person name="Xia J.Q."/>
            <person name="Xiao J."/>
            <person name="Xiong Z.Q."/>
            <person name="Xu L."/>
            <person name="Yang L."/>
            <person name="Zhang Y."/>
            <person name="Zhao W."/>
            <person name="Zhao X.D."/>
            <person name="Zheng Y.T."/>
            <person name="Zhou J.M."/>
            <person name="Zhu Y.B."/>
            <person name="Zhang G.J."/>
            <person name="Wang J."/>
            <person name="Yao Y.G."/>
        </authorList>
    </citation>
    <scope>NUCLEOTIDE SEQUENCE [LARGE SCALE GENOMIC DNA]</scope>
</reference>
<evidence type="ECO:0000256" key="5">
    <source>
        <dbReference type="SAM" id="MobiDB-lite"/>
    </source>
</evidence>
<dbReference type="AlphaFoldDB" id="L9KYU6"/>
<dbReference type="GO" id="GO:0014069">
    <property type="term" value="C:postsynaptic density"/>
    <property type="evidence" value="ECO:0007669"/>
    <property type="project" value="TreeGrafter"/>
</dbReference>
<accession>L9KYU6</accession>
<evidence type="ECO:0000256" key="1">
    <source>
        <dbReference type="ARBA" id="ARBA00004370"/>
    </source>
</evidence>
<name>L9KYU6_TUPCH</name>
<keyword evidence="4 6" id="KW-0472">Membrane</keyword>
<dbReference type="InterPro" id="IPR026910">
    <property type="entry name" value="Shisa"/>
</dbReference>
<dbReference type="Proteomes" id="UP000011518">
    <property type="component" value="Unassembled WGS sequence"/>
</dbReference>
<feature type="compositionally biased region" description="Low complexity" evidence="5">
    <location>
        <begin position="44"/>
        <end position="53"/>
    </location>
</feature>
<feature type="region of interest" description="Disordered" evidence="5">
    <location>
        <begin position="1"/>
        <end position="53"/>
    </location>
</feature>
<sequence length="234" mass="25441">MASKFLAFPEHTEREKAPQIYTAQPPGLPGSDGALCSEQDSASRRAASAAWTGRRSERPLCDLPGRLDDPLHDPTKDKTNLIVYIICGVVAVMVLVGIFTKLGLEKAHRPQREHMSSFEVSGIGTLAVPTPYLAPLPAFAGFATLSPCCGQRPSLRRAPLALACVDSRDRAPSARLHPLSTLIRQLSRLPYSLCKSLYRQVAADGRQHLGINGAILRPSLPPQFKVSKLIRTTQ</sequence>
<dbReference type="GO" id="GO:0045211">
    <property type="term" value="C:postsynaptic membrane"/>
    <property type="evidence" value="ECO:0007669"/>
    <property type="project" value="TreeGrafter"/>
</dbReference>
<protein>
    <submittedName>
        <fullName evidence="7">Protein shisa-9</fullName>
    </submittedName>
</protein>
<reference evidence="8" key="1">
    <citation type="submission" date="2012-07" db="EMBL/GenBank/DDBJ databases">
        <title>Genome of the Chinese tree shrew, a rising model animal genetically related to primates.</title>
        <authorList>
            <person name="Zhang G."/>
            <person name="Fan Y."/>
            <person name="Yao Y."/>
            <person name="Huang Z."/>
        </authorList>
    </citation>
    <scope>NUCLEOTIDE SEQUENCE [LARGE SCALE GENOMIC DNA]</scope>
</reference>
<evidence type="ECO:0000256" key="3">
    <source>
        <dbReference type="ARBA" id="ARBA00022989"/>
    </source>
</evidence>
<dbReference type="EMBL" id="KB320604">
    <property type="protein sequence ID" value="ELW67659.1"/>
    <property type="molecule type" value="Genomic_DNA"/>
</dbReference>
<dbReference type="PANTHER" id="PTHR31774:SF1">
    <property type="entry name" value="PROTEIN SHISA-9"/>
    <property type="match status" value="1"/>
</dbReference>
<keyword evidence="3 6" id="KW-1133">Transmembrane helix</keyword>
<dbReference type="GO" id="GO:0048172">
    <property type="term" value="P:regulation of short-term neuronal synaptic plasticity"/>
    <property type="evidence" value="ECO:0007669"/>
    <property type="project" value="TreeGrafter"/>
</dbReference>
<dbReference type="PANTHER" id="PTHR31774">
    <property type="entry name" value="PROTEIN SHISA-9-RELATED"/>
    <property type="match status" value="1"/>
</dbReference>
<dbReference type="GO" id="GO:0032281">
    <property type="term" value="C:AMPA glutamate receptor complex"/>
    <property type="evidence" value="ECO:0007669"/>
    <property type="project" value="TreeGrafter"/>
</dbReference>
<evidence type="ECO:0000313" key="7">
    <source>
        <dbReference type="EMBL" id="ELW67659.1"/>
    </source>
</evidence>
<organism evidence="7 8">
    <name type="scientific">Tupaia chinensis</name>
    <name type="common">Chinese tree shrew</name>
    <name type="synonym">Tupaia belangeri chinensis</name>
    <dbReference type="NCBI Taxonomy" id="246437"/>
    <lineage>
        <taxon>Eukaryota</taxon>
        <taxon>Metazoa</taxon>
        <taxon>Chordata</taxon>
        <taxon>Craniata</taxon>
        <taxon>Vertebrata</taxon>
        <taxon>Euteleostomi</taxon>
        <taxon>Mammalia</taxon>
        <taxon>Eutheria</taxon>
        <taxon>Euarchontoglires</taxon>
        <taxon>Scandentia</taxon>
        <taxon>Tupaiidae</taxon>
        <taxon>Tupaia</taxon>
    </lineage>
</organism>
<dbReference type="InParanoid" id="L9KYU6"/>
<keyword evidence="8" id="KW-1185">Reference proteome</keyword>
<evidence type="ECO:0000313" key="8">
    <source>
        <dbReference type="Proteomes" id="UP000011518"/>
    </source>
</evidence>
<dbReference type="STRING" id="246437.L9KYU6"/>
<proteinExistence type="predicted"/>
<evidence type="ECO:0000256" key="6">
    <source>
        <dbReference type="SAM" id="Phobius"/>
    </source>
</evidence>